<dbReference type="Pfam" id="PF00270">
    <property type="entry name" value="DEAD"/>
    <property type="match status" value="1"/>
</dbReference>
<evidence type="ECO:0000256" key="2">
    <source>
        <dbReference type="ARBA" id="ARBA00022801"/>
    </source>
</evidence>
<dbReference type="InterPro" id="IPR044742">
    <property type="entry name" value="DEAD/DEAH_RhlB"/>
</dbReference>
<reference evidence="8 9" key="1">
    <citation type="submission" date="2020-02" db="EMBL/GenBank/DDBJ databases">
        <title>Bacillus aquiflavi sp. nov., isolated from yellow water of strong flavor Chinese baijiu in Yibin region of China.</title>
        <authorList>
            <person name="Xie J."/>
        </authorList>
    </citation>
    <scope>NUCLEOTIDE SEQUENCE [LARGE SCALE GENOMIC DNA]</scope>
    <source>
        <strain evidence="8 9">3H-10</strain>
    </source>
</reference>
<keyword evidence="3 8" id="KW-0347">Helicase</keyword>
<feature type="domain" description="Helicase ATP-binding" evidence="5">
    <location>
        <begin position="35"/>
        <end position="205"/>
    </location>
</feature>
<dbReference type="Proteomes" id="UP000472971">
    <property type="component" value="Unassembled WGS sequence"/>
</dbReference>
<evidence type="ECO:0000313" key="10">
    <source>
        <dbReference type="Proteomes" id="UP000570010"/>
    </source>
</evidence>
<dbReference type="RefSeq" id="WP_163241142.1">
    <property type="nucleotide sequence ID" value="NZ_JAAIWN010000010.1"/>
</dbReference>
<dbReference type="InterPro" id="IPR001650">
    <property type="entry name" value="Helicase_C-like"/>
</dbReference>
<dbReference type="GO" id="GO:0033592">
    <property type="term" value="F:RNA strand annealing activity"/>
    <property type="evidence" value="ECO:0007669"/>
    <property type="project" value="TreeGrafter"/>
</dbReference>
<evidence type="ECO:0000256" key="1">
    <source>
        <dbReference type="ARBA" id="ARBA00022741"/>
    </source>
</evidence>
<dbReference type="InterPro" id="IPR027417">
    <property type="entry name" value="P-loop_NTPase"/>
</dbReference>
<dbReference type="CDD" id="cd00268">
    <property type="entry name" value="DEADc"/>
    <property type="match status" value="1"/>
</dbReference>
<dbReference type="Pfam" id="PF00271">
    <property type="entry name" value="Helicase_C"/>
    <property type="match status" value="1"/>
</dbReference>
<dbReference type="PROSITE" id="PS51192">
    <property type="entry name" value="HELICASE_ATP_BIND_1"/>
    <property type="match status" value="1"/>
</dbReference>
<reference evidence="7 10" key="2">
    <citation type="submission" date="2020-07" db="EMBL/GenBank/DDBJ databases">
        <authorList>
            <person name="Feng H."/>
        </authorList>
    </citation>
    <scope>NUCLEOTIDE SEQUENCE [LARGE SCALE GENOMIC DNA]</scope>
    <source>
        <strain evidence="7">S-12</strain>
        <strain evidence="10">s-12</strain>
    </source>
</reference>
<evidence type="ECO:0000259" key="5">
    <source>
        <dbReference type="PROSITE" id="PS51192"/>
    </source>
</evidence>
<keyword evidence="2" id="KW-0378">Hydrolase</keyword>
<dbReference type="EMBL" id="JAAIWN010000010">
    <property type="protein sequence ID" value="NEY81075.1"/>
    <property type="molecule type" value="Genomic_DNA"/>
</dbReference>
<name>A0A6B3VXS5_9BACI</name>
<dbReference type="AlphaFoldDB" id="A0A6B3VXS5"/>
<evidence type="ECO:0000313" key="8">
    <source>
        <dbReference type="EMBL" id="NEY81075.1"/>
    </source>
</evidence>
<organism evidence="8 9">
    <name type="scientific">Bacillus aquiflavi</name>
    <dbReference type="NCBI Taxonomy" id="2672567"/>
    <lineage>
        <taxon>Bacteria</taxon>
        <taxon>Bacillati</taxon>
        <taxon>Bacillota</taxon>
        <taxon>Bacilli</taxon>
        <taxon>Bacillales</taxon>
        <taxon>Bacillaceae</taxon>
        <taxon>Bacillus</taxon>
    </lineage>
</organism>
<dbReference type="GO" id="GO:0016787">
    <property type="term" value="F:hydrolase activity"/>
    <property type="evidence" value="ECO:0007669"/>
    <property type="project" value="UniProtKB-KW"/>
</dbReference>
<dbReference type="Gene3D" id="3.40.50.300">
    <property type="entry name" value="P-loop containing nucleotide triphosphate hydrolases"/>
    <property type="match status" value="2"/>
</dbReference>
<proteinExistence type="predicted"/>
<dbReference type="SMART" id="SM00490">
    <property type="entry name" value="HELICc"/>
    <property type="match status" value="1"/>
</dbReference>
<dbReference type="GO" id="GO:0005524">
    <property type="term" value="F:ATP binding"/>
    <property type="evidence" value="ECO:0007669"/>
    <property type="project" value="UniProtKB-KW"/>
</dbReference>
<dbReference type="GO" id="GO:0005840">
    <property type="term" value="C:ribosome"/>
    <property type="evidence" value="ECO:0007669"/>
    <property type="project" value="TreeGrafter"/>
</dbReference>
<keyword evidence="9" id="KW-1185">Reference proteome</keyword>
<comment type="caution">
    <text evidence="8">The sequence shown here is derived from an EMBL/GenBank/DDBJ whole genome shotgun (WGS) entry which is preliminary data.</text>
</comment>
<keyword evidence="4" id="KW-0067">ATP-binding</keyword>
<dbReference type="CDD" id="cd18787">
    <property type="entry name" value="SF2_C_DEAD"/>
    <property type="match status" value="1"/>
</dbReference>
<evidence type="ECO:0000256" key="4">
    <source>
        <dbReference type="ARBA" id="ARBA00022840"/>
    </source>
</evidence>
<evidence type="ECO:0000259" key="6">
    <source>
        <dbReference type="PROSITE" id="PS51194"/>
    </source>
</evidence>
<dbReference type="GO" id="GO:0003724">
    <property type="term" value="F:RNA helicase activity"/>
    <property type="evidence" value="ECO:0007669"/>
    <property type="project" value="TreeGrafter"/>
</dbReference>
<keyword evidence="1" id="KW-0547">Nucleotide-binding</keyword>
<evidence type="ECO:0000313" key="7">
    <source>
        <dbReference type="EMBL" id="MBA4536707.1"/>
    </source>
</evidence>
<dbReference type="SUPFAM" id="SSF52540">
    <property type="entry name" value="P-loop containing nucleoside triphosphate hydrolases"/>
    <property type="match status" value="1"/>
</dbReference>
<dbReference type="GO" id="GO:0009409">
    <property type="term" value="P:response to cold"/>
    <property type="evidence" value="ECO:0007669"/>
    <property type="project" value="TreeGrafter"/>
</dbReference>
<gene>
    <name evidence="8" type="ORF">G4D64_05965</name>
    <name evidence="7" type="ORF">H1Z61_05995</name>
</gene>
<feature type="domain" description="Helicase C-terminal" evidence="6">
    <location>
        <begin position="232"/>
        <end position="382"/>
    </location>
</feature>
<sequence>MGNKSSILTTLKPFLQNNWGKSRYSHLTPVQMKAIPLILEGKNLTVQSPTGTGKTIAYLLPIIQKMDKQKKQAQAVIIAPSRELVMQIHEESQKWLEGSDLSAASFIGGANVKRQIEKLKKHPQLIVGTPGRILELIKLKKLKMHEVQTIVLDESDQLLVPEHEETIKNIIKSTMSERQVLLFSATRLENKEKIENDLGKEVQLLKIGKEEMPASNVAHYYFVYRHREKVKLLEKILKTVRPERALAFVQDIGNMSVIAAKLKYEGVALNVLHSELKKEERKHSLNQLRIGKNSLLLATDVATRGLDIKDLTHVIHVDFPENIKQYVHRSGRTGRMGASGIVITLVTEREERTLRKYGRELGIKMQRKSIYKGKLVDFAPRA</sequence>
<dbReference type="InterPro" id="IPR014001">
    <property type="entry name" value="Helicase_ATP-bd"/>
</dbReference>
<dbReference type="GO" id="GO:0005829">
    <property type="term" value="C:cytosol"/>
    <property type="evidence" value="ECO:0007669"/>
    <property type="project" value="TreeGrafter"/>
</dbReference>
<dbReference type="SMART" id="SM00487">
    <property type="entry name" value="DEXDc"/>
    <property type="match status" value="1"/>
</dbReference>
<accession>A0A6B3VXS5</accession>
<evidence type="ECO:0000256" key="3">
    <source>
        <dbReference type="ARBA" id="ARBA00022806"/>
    </source>
</evidence>
<dbReference type="InterPro" id="IPR050547">
    <property type="entry name" value="DEAD_box_RNA_helicases"/>
</dbReference>
<dbReference type="EMBL" id="JACEIO010000010">
    <property type="protein sequence ID" value="MBA4536707.1"/>
    <property type="molecule type" value="Genomic_DNA"/>
</dbReference>
<dbReference type="PROSITE" id="PS51194">
    <property type="entry name" value="HELICASE_CTER"/>
    <property type="match status" value="1"/>
</dbReference>
<dbReference type="PANTHER" id="PTHR47963:SF7">
    <property type="entry name" value="ATP-DEPENDENT RNA HELICASE YFML-RELATED"/>
    <property type="match status" value="1"/>
</dbReference>
<evidence type="ECO:0000313" key="9">
    <source>
        <dbReference type="Proteomes" id="UP000472971"/>
    </source>
</evidence>
<dbReference type="PANTHER" id="PTHR47963">
    <property type="entry name" value="DEAD-BOX ATP-DEPENDENT RNA HELICASE 47, MITOCHONDRIAL"/>
    <property type="match status" value="1"/>
</dbReference>
<dbReference type="Proteomes" id="UP000570010">
    <property type="component" value="Unassembled WGS sequence"/>
</dbReference>
<dbReference type="InterPro" id="IPR011545">
    <property type="entry name" value="DEAD/DEAH_box_helicase_dom"/>
</dbReference>
<protein>
    <submittedName>
        <fullName evidence="8">DEAD/DEAH box helicase</fullName>
    </submittedName>
</protein>